<name>A0A120AGC5_9GAMM</name>
<keyword evidence="2" id="KW-1185">Reference proteome</keyword>
<comment type="caution">
    <text evidence="1">The sequence shown here is derived from an EMBL/GenBank/DDBJ whole genome shotgun (WGS) entry which is preliminary data.</text>
</comment>
<gene>
    <name evidence="1" type="ORF">AZ78_1919</name>
</gene>
<protein>
    <submittedName>
        <fullName evidence="1">Uncharacterized protein</fullName>
    </submittedName>
</protein>
<dbReference type="Proteomes" id="UP000023435">
    <property type="component" value="Unassembled WGS sequence"/>
</dbReference>
<organism evidence="1 2">
    <name type="scientific">Lysobacter capsici AZ78</name>
    <dbReference type="NCBI Taxonomy" id="1444315"/>
    <lineage>
        <taxon>Bacteria</taxon>
        <taxon>Pseudomonadati</taxon>
        <taxon>Pseudomonadota</taxon>
        <taxon>Gammaproteobacteria</taxon>
        <taxon>Lysobacterales</taxon>
        <taxon>Lysobacteraceae</taxon>
        <taxon>Lysobacter</taxon>
    </lineage>
</organism>
<reference evidence="1 2" key="1">
    <citation type="journal article" date="2014" name="Genome Announc.">
        <title>Draft Genome Sequence of Lysobacter capsici AZ78, a Bacterium Antagonistic to Plant-Pathogenic Oomycetes.</title>
        <authorList>
            <person name="Puopolo G."/>
            <person name="Sonego P."/>
            <person name="Engelen K."/>
            <person name="Pertot I."/>
        </authorList>
    </citation>
    <scope>NUCLEOTIDE SEQUENCE [LARGE SCALE GENOMIC DNA]</scope>
    <source>
        <strain evidence="1 2">AZ78</strain>
    </source>
</reference>
<evidence type="ECO:0000313" key="2">
    <source>
        <dbReference type="Proteomes" id="UP000023435"/>
    </source>
</evidence>
<evidence type="ECO:0000313" key="1">
    <source>
        <dbReference type="EMBL" id="KWS04370.1"/>
    </source>
</evidence>
<dbReference type="EMBL" id="JAJA02000001">
    <property type="protein sequence ID" value="KWS04370.1"/>
    <property type="molecule type" value="Genomic_DNA"/>
</dbReference>
<dbReference type="AlphaFoldDB" id="A0A120AGC5"/>
<accession>A0A120AGC5</accession>
<proteinExistence type="predicted"/>
<sequence>MYTLRESTEDARYALPDTTALFGRRKTEDQVVIGYENNAPRNSWYWIFDGETEALYEHN</sequence>